<evidence type="ECO:0000313" key="2">
    <source>
        <dbReference type="Proteomes" id="UP000278673"/>
    </source>
</evidence>
<protein>
    <recommendedName>
        <fullName evidence="3">IclR-ED domain-containing protein</fullName>
    </recommendedName>
</protein>
<keyword evidence="2" id="KW-1185">Reference proteome</keyword>
<accession>A0A3M2MG44</accession>
<comment type="caution">
    <text evidence="1">The sequence shown here is derived from an EMBL/GenBank/DDBJ whole genome shotgun (WGS) entry which is preliminary data.</text>
</comment>
<reference evidence="1 2" key="1">
    <citation type="submission" date="2018-10" db="EMBL/GenBank/DDBJ databases">
        <title>Isolation, diversity and antifungal activity of actinobacteria from wheat.</title>
        <authorList>
            <person name="Han C."/>
        </authorList>
    </citation>
    <scope>NUCLEOTIDE SEQUENCE [LARGE SCALE GENOMIC DNA]</scope>
    <source>
        <strain evidence="1 2">NEAU-YY642</strain>
    </source>
</reference>
<evidence type="ECO:0000313" key="1">
    <source>
        <dbReference type="EMBL" id="RMI46228.1"/>
    </source>
</evidence>
<evidence type="ECO:0008006" key="3">
    <source>
        <dbReference type="Google" id="ProtNLM"/>
    </source>
</evidence>
<sequence length="69" mass="7305">MGRRHQVDMGLAPPLVLAAGDSLPLVVTPVMPARGVTDEEIARHPAELLRSARAMSEDLGHATHQDGEG</sequence>
<gene>
    <name evidence="1" type="ORF">EBN88_01245</name>
</gene>
<proteinExistence type="predicted"/>
<name>A0A3M2MG44_9ACTN</name>
<dbReference type="Proteomes" id="UP000278673">
    <property type="component" value="Unassembled WGS sequence"/>
</dbReference>
<organism evidence="1 2">
    <name type="scientific">Streptomyces triticirhizae</name>
    <dbReference type="NCBI Taxonomy" id="2483353"/>
    <lineage>
        <taxon>Bacteria</taxon>
        <taxon>Bacillati</taxon>
        <taxon>Actinomycetota</taxon>
        <taxon>Actinomycetes</taxon>
        <taxon>Kitasatosporales</taxon>
        <taxon>Streptomycetaceae</taxon>
        <taxon>Streptomyces</taxon>
    </lineage>
</organism>
<dbReference type="EMBL" id="RFFJ01000003">
    <property type="protein sequence ID" value="RMI46228.1"/>
    <property type="molecule type" value="Genomic_DNA"/>
</dbReference>
<dbReference type="AlphaFoldDB" id="A0A3M2MG44"/>